<keyword evidence="7" id="KW-1185">Reference proteome</keyword>
<keyword evidence="6" id="KW-0378">Hydrolase</keyword>
<dbReference type="GO" id="GO:0003677">
    <property type="term" value="F:DNA binding"/>
    <property type="evidence" value="ECO:0007669"/>
    <property type="project" value="UniProtKB-KW"/>
</dbReference>
<gene>
    <name evidence="6" type="ORF">CGS46_12480</name>
</gene>
<dbReference type="PANTHER" id="PTHR43140">
    <property type="entry name" value="TYPE-1 RESTRICTION ENZYME ECOKI SPECIFICITY PROTEIN"/>
    <property type="match status" value="1"/>
</dbReference>
<keyword evidence="3" id="KW-0238">DNA-binding</keyword>
<proteinExistence type="inferred from homology"/>
<name>A0A2A6Z7H8_9FIRM</name>
<dbReference type="Gene3D" id="3.90.220.20">
    <property type="entry name" value="DNA methylase specificity domains"/>
    <property type="match status" value="1"/>
</dbReference>
<evidence type="ECO:0000256" key="4">
    <source>
        <dbReference type="ARBA" id="ARBA00038652"/>
    </source>
</evidence>
<evidence type="ECO:0000256" key="3">
    <source>
        <dbReference type="ARBA" id="ARBA00023125"/>
    </source>
</evidence>
<feature type="domain" description="Type I restriction modification DNA specificity" evidence="5">
    <location>
        <begin position="11"/>
        <end position="172"/>
    </location>
</feature>
<keyword evidence="6" id="KW-0540">Nuclease</keyword>
<keyword evidence="2" id="KW-0680">Restriction system</keyword>
<protein>
    <submittedName>
        <fullName evidence="6">Type I restriction endonuclease subunit R</fullName>
    </submittedName>
</protein>
<comment type="caution">
    <text evidence="6">The sequence shown here is derived from an EMBL/GenBank/DDBJ whole genome shotgun (WGS) entry which is preliminary data.</text>
</comment>
<reference evidence="6 7" key="1">
    <citation type="journal article" date="2017" name="Front. Microbiol.">
        <title>New Insights into the Diversity of the Genus Faecalibacterium.</title>
        <authorList>
            <person name="Benevides L."/>
            <person name="Burman S."/>
            <person name="Martin R."/>
            <person name="Robert V."/>
            <person name="Thomas M."/>
            <person name="Miquel S."/>
            <person name="Chain F."/>
            <person name="Sokol H."/>
            <person name="Bermudez-Humaran L.G."/>
            <person name="Morrison M."/>
            <person name="Langella P."/>
            <person name="Azevedo V.A."/>
            <person name="Chatel J.M."/>
            <person name="Soares S."/>
        </authorList>
    </citation>
    <scope>NUCLEOTIDE SEQUENCE [LARGE SCALE GENOMIC DNA]</scope>
    <source>
        <strain evidence="7">CNCM I-4540</strain>
    </source>
</reference>
<accession>A0A2A6Z7H8</accession>
<dbReference type="SUPFAM" id="SSF116734">
    <property type="entry name" value="DNA methylase specificity domain"/>
    <property type="match status" value="1"/>
</dbReference>
<dbReference type="InterPro" id="IPR000055">
    <property type="entry name" value="Restrct_endonuc_typeI_TRD"/>
</dbReference>
<dbReference type="PANTHER" id="PTHR43140:SF1">
    <property type="entry name" value="TYPE I RESTRICTION ENZYME ECOKI SPECIFICITY SUBUNIT"/>
    <property type="match status" value="1"/>
</dbReference>
<evidence type="ECO:0000313" key="6">
    <source>
        <dbReference type="EMBL" id="PDX57335.1"/>
    </source>
</evidence>
<evidence type="ECO:0000259" key="5">
    <source>
        <dbReference type="Pfam" id="PF01420"/>
    </source>
</evidence>
<dbReference type="InterPro" id="IPR051212">
    <property type="entry name" value="Type-I_RE_S_subunit"/>
</dbReference>
<dbReference type="Proteomes" id="UP000220752">
    <property type="component" value="Unassembled WGS sequence"/>
</dbReference>
<dbReference type="InterPro" id="IPR044946">
    <property type="entry name" value="Restrct_endonuc_typeI_TRD_sf"/>
</dbReference>
<dbReference type="GO" id="GO:0004519">
    <property type="term" value="F:endonuclease activity"/>
    <property type="evidence" value="ECO:0007669"/>
    <property type="project" value="UniProtKB-KW"/>
</dbReference>
<evidence type="ECO:0000256" key="2">
    <source>
        <dbReference type="ARBA" id="ARBA00022747"/>
    </source>
</evidence>
<dbReference type="EMBL" id="NMTQ01000037">
    <property type="protein sequence ID" value="PDX57335.1"/>
    <property type="molecule type" value="Genomic_DNA"/>
</dbReference>
<dbReference type="GO" id="GO:0009307">
    <property type="term" value="P:DNA restriction-modification system"/>
    <property type="evidence" value="ECO:0007669"/>
    <property type="project" value="UniProtKB-KW"/>
</dbReference>
<dbReference type="Pfam" id="PF01420">
    <property type="entry name" value="Methylase_S"/>
    <property type="match status" value="1"/>
</dbReference>
<keyword evidence="6" id="KW-0255">Endonuclease</keyword>
<organism evidence="6 7">
    <name type="scientific">Faecalibacterium langellae</name>
    <dbReference type="NCBI Taxonomy" id="3435293"/>
    <lineage>
        <taxon>Bacteria</taxon>
        <taxon>Bacillati</taxon>
        <taxon>Bacillota</taxon>
        <taxon>Clostridia</taxon>
        <taxon>Eubacteriales</taxon>
        <taxon>Oscillospiraceae</taxon>
        <taxon>Faecalibacterium</taxon>
    </lineage>
</organism>
<evidence type="ECO:0000256" key="1">
    <source>
        <dbReference type="ARBA" id="ARBA00010923"/>
    </source>
</evidence>
<comment type="subunit">
    <text evidence="4">The methyltransferase is composed of M and S polypeptides.</text>
</comment>
<comment type="similarity">
    <text evidence="1">Belongs to the type-I restriction system S methylase family.</text>
</comment>
<evidence type="ECO:0000313" key="7">
    <source>
        <dbReference type="Proteomes" id="UP000220752"/>
    </source>
</evidence>
<sequence>MIKLLQYVFGYAVVTLEDIAENCDSMRKPVTSGKREAGEYPYYGASGIVDYVKDYIFDGDYLLVSEDGANLLARSTPIAFSISGKNWVNNHAHVLKIDRYETRRFVEFYLNSIDLAPYISGGAQPKLNQKNLNRIEIPLPSQERQKYIVDILDRFDAICNDLTSGLPAEIEARQKQYEYYRDKLLSFKERL</sequence>
<dbReference type="AlphaFoldDB" id="A0A2A6Z7H8"/>
<dbReference type="CDD" id="cd17262">
    <property type="entry name" value="RMtype1_S_Aco12261I-TRD2-CR2"/>
    <property type="match status" value="1"/>
</dbReference>